<organism evidence="1 2">
    <name type="scientific">Bacillus carboniphilus</name>
    <dbReference type="NCBI Taxonomy" id="86663"/>
    <lineage>
        <taxon>Bacteria</taxon>
        <taxon>Bacillati</taxon>
        <taxon>Bacillota</taxon>
        <taxon>Bacilli</taxon>
        <taxon>Bacillales</taxon>
        <taxon>Bacillaceae</taxon>
        <taxon>Bacillus</taxon>
    </lineage>
</organism>
<sequence length="189" mass="22293">MKNKRKNLLLLGLILSIILNLYLFQQLNDSKDKSRIALFEKIKNGVSYSYEFGETLQRKYNDVSEREKAEYLTAMFWSLQLSTHMLEAAEPNDDRYRELAGLFSIYSHIPSSNDLGELINKVDVSDENKLKLLDIWLSDMKYLDKNLHSLQLAEMDYSELRAFWEMLLQNLEYEDEALNRYKQSFLNGI</sequence>
<dbReference type="EMBL" id="BAAADJ010000047">
    <property type="protein sequence ID" value="GAA0336571.1"/>
    <property type="molecule type" value="Genomic_DNA"/>
</dbReference>
<dbReference type="RefSeq" id="WP_343800191.1">
    <property type="nucleotide sequence ID" value="NZ_BAAADJ010000047.1"/>
</dbReference>
<evidence type="ECO:0000313" key="1">
    <source>
        <dbReference type="EMBL" id="GAA0336571.1"/>
    </source>
</evidence>
<proteinExistence type="predicted"/>
<comment type="caution">
    <text evidence="1">The sequence shown here is derived from an EMBL/GenBank/DDBJ whole genome shotgun (WGS) entry which is preliminary data.</text>
</comment>
<dbReference type="Proteomes" id="UP001500782">
    <property type="component" value="Unassembled WGS sequence"/>
</dbReference>
<keyword evidence="2" id="KW-1185">Reference proteome</keyword>
<evidence type="ECO:0000313" key="2">
    <source>
        <dbReference type="Proteomes" id="UP001500782"/>
    </source>
</evidence>
<name>A0ABP3G6X0_9BACI</name>
<reference evidence="2" key="1">
    <citation type="journal article" date="2019" name="Int. J. Syst. Evol. Microbiol.">
        <title>The Global Catalogue of Microorganisms (GCM) 10K type strain sequencing project: providing services to taxonomists for standard genome sequencing and annotation.</title>
        <authorList>
            <consortium name="The Broad Institute Genomics Platform"/>
            <consortium name="The Broad Institute Genome Sequencing Center for Infectious Disease"/>
            <person name="Wu L."/>
            <person name="Ma J."/>
        </authorList>
    </citation>
    <scope>NUCLEOTIDE SEQUENCE [LARGE SCALE GENOMIC DNA]</scope>
    <source>
        <strain evidence="2">JCM 9731</strain>
    </source>
</reference>
<protein>
    <submittedName>
        <fullName evidence="1">Uncharacterized protein</fullName>
    </submittedName>
</protein>
<gene>
    <name evidence="1" type="ORF">GCM10008967_28670</name>
</gene>
<accession>A0ABP3G6X0</accession>